<evidence type="ECO:0000256" key="3">
    <source>
        <dbReference type="ARBA" id="ARBA00023274"/>
    </source>
</evidence>
<evidence type="ECO:0000313" key="4">
    <source>
        <dbReference type="EMBL" id="AIE97886.1"/>
    </source>
</evidence>
<gene>
    <name evidence="4" type="primary">SRP19</name>
</gene>
<keyword evidence="3" id="KW-0687">Ribonucleoprotein</keyword>
<dbReference type="GO" id="GO:0006614">
    <property type="term" value="P:SRP-dependent cotranslational protein targeting to membrane"/>
    <property type="evidence" value="ECO:0007669"/>
    <property type="project" value="InterPro"/>
</dbReference>
<name>A0A075G7E1_9ARCH</name>
<dbReference type="InterPro" id="IPR036521">
    <property type="entry name" value="SRP19-like_sf"/>
</dbReference>
<proteinExistence type="predicted"/>
<evidence type="ECO:0000256" key="1">
    <source>
        <dbReference type="ARBA" id="ARBA00022490"/>
    </source>
</evidence>
<dbReference type="InterPro" id="IPR002778">
    <property type="entry name" value="Signal_recog_particle_SRP19"/>
</dbReference>
<accession>A0A075G7E1</accession>
<keyword evidence="2" id="KW-0733">Signal recognition particle</keyword>
<evidence type="ECO:0000256" key="2">
    <source>
        <dbReference type="ARBA" id="ARBA00023135"/>
    </source>
</evidence>
<dbReference type="Gene3D" id="3.30.56.30">
    <property type="entry name" value="Signal recognition particle, SRP19-like subunit"/>
    <property type="match status" value="1"/>
</dbReference>
<reference evidence="4" key="1">
    <citation type="journal article" date="2014" name="Genome Biol. Evol.">
        <title>Pangenome evidence for extensive interdomain horizontal transfer affecting lineage core and shell genes in uncultured planktonic thaumarchaeota and euryarchaeota.</title>
        <authorList>
            <person name="Deschamps P."/>
            <person name="Zivanovic Y."/>
            <person name="Moreira D."/>
            <person name="Rodriguez-Valera F."/>
            <person name="Lopez-Garcia P."/>
        </authorList>
    </citation>
    <scope>NUCLEOTIDE SEQUENCE</scope>
</reference>
<keyword evidence="1" id="KW-0963">Cytoplasm</keyword>
<dbReference type="GO" id="GO:0048500">
    <property type="term" value="C:signal recognition particle"/>
    <property type="evidence" value="ECO:0007669"/>
    <property type="project" value="InterPro"/>
</dbReference>
<dbReference type="GO" id="GO:0008312">
    <property type="term" value="F:7S RNA binding"/>
    <property type="evidence" value="ECO:0007669"/>
    <property type="project" value="InterPro"/>
</dbReference>
<sequence>MKDYEHIVIWLDYFNKTLPRNKGRRLAKEKCIFDPSLKELIDAAKAANLEPTETEDQVRFPKRPYVRSGYIVLEKKSPKTSIMNKISEKLVSKRTKDYKK</sequence>
<dbReference type="AlphaFoldDB" id="A0A075G7E1"/>
<organism evidence="4">
    <name type="scientific">uncultured marine thaumarchaeote KM3_03_D08</name>
    <dbReference type="NCBI Taxonomy" id="1455960"/>
    <lineage>
        <taxon>Archaea</taxon>
        <taxon>Nitrososphaerota</taxon>
        <taxon>environmental samples</taxon>
    </lineage>
</organism>
<dbReference type="EMBL" id="KF900519">
    <property type="protein sequence ID" value="AIE97886.1"/>
    <property type="molecule type" value="Genomic_DNA"/>
</dbReference>
<dbReference type="Pfam" id="PF01922">
    <property type="entry name" value="SRP19"/>
    <property type="match status" value="1"/>
</dbReference>
<protein>
    <submittedName>
        <fullName evidence="4">Signal recognition particle protein (SRP19)</fullName>
    </submittedName>
</protein>
<dbReference type="SUPFAM" id="SSF69695">
    <property type="entry name" value="SRP19"/>
    <property type="match status" value="1"/>
</dbReference>